<dbReference type="GO" id="GO:0004177">
    <property type="term" value="F:aminopeptidase activity"/>
    <property type="evidence" value="ECO:0007669"/>
    <property type="project" value="UniProtKB-KW"/>
</dbReference>
<gene>
    <name evidence="15" type="ORF">V2J85_40820</name>
</gene>
<evidence type="ECO:0000256" key="3">
    <source>
        <dbReference type="ARBA" id="ARBA00010136"/>
    </source>
</evidence>
<protein>
    <recommendedName>
        <fullName evidence="5">Aminopeptidase N</fullName>
        <ecNumber evidence="4">3.4.11.2</ecNumber>
    </recommendedName>
    <alternativeName>
        <fullName evidence="12">Alanine aminopeptidase</fullName>
    </alternativeName>
    <alternativeName>
        <fullName evidence="13">Lysyl aminopeptidase</fullName>
    </alternativeName>
</protein>
<comment type="caution">
    <text evidence="15">The sequence shown here is derived from an EMBL/GenBank/DDBJ whole genome shotgun (WGS) entry which is preliminary data.</text>
</comment>
<feature type="domain" description="Peptidase M1 membrane alanine aminopeptidase" evidence="14">
    <location>
        <begin position="24"/>
        <end position="137"/>
    </location>
</feature>
<keyword evidence="10" id="KW-0862">Zinc</keyword>
<dbReference type="RefSeq" id="WP_330824415.1">
    <property type="nucleotide sequence ID" value="NZ_JAZBJP010000185.1"/>
</dbReference>
<dbReference type="Proteomes" id="UP001307760">
    <property type="component" value="Unassembled WGS sequence"/>
</dbReference>
<evidence type="ECO:0000313" key="16">
    <source>
        <dbReference type="Proteomes" id="UP001307760"/>
    </source>
</evidence>
<evidence type="ECO:0000313" key="15">
    <source>
        <dbReference type="EMBL" id="MEE4425608.1"/>
    </source>
</evidence>
<feature type="non-terminal residue" evidence="15">
    <location>
        <position position="1"/>
    </location>
</feature>
<keyword evidence="7" id="KW-0645">Protease</keyword>
<accession>A0ABU7P3A3</accession>
<comment type="cofactor">
    <cofactor evidence="2">
        <name>Zn(2+)</name>
        <dbReference type="ChEBI" id="CHEBI:29105"/>
    </cofactor>
</comment>
<organism evidence="15 16">
    <name type="scientific">Streptomyces bugieae</name>
    <dbReference type="NCBI Taxonomy" id="3098223"/>
    <lineage>
        <taxon>Bacteria</taxon>
        <taxon>Bacillati</taxon>
        <taxon>Actinomycetota</taxon>
        <taxon>Actinomycetes</taxon>
        <taxon>Kitasatosporales</taxon>
        <taxon>Streptomycetaceae</taxon>
        <taxon>Streptomyces</taxon>
    </lineage>
</organism>
<feature type="non-terminal residue" evidence="15">
    <location>
        <position position="145"/>
    </location>
</feature>
<keyword evidence="8" id="KW-0479">Metal-binding</keyword>
<dbReference type="PANTHER" id="PTHR11533:SF174">
    <property type="entry name" value="PUROMYCIN-SENSITIVE AMINOPEPTIDASE-RELATED"/>
    <property type="match status" value="1"/>
</dbReference>
<dbReference type="Pfam" id="PF01433">
    <property type="entry name" value="Peptidase_M1"/>
    <property type="match status" value="1"/>
</dbReference>
<keyword evidence="6 15" id="KW-0031">Aminopeptidase</keyword>
<dbReference type="InterPro" id="IPR001930">
    <property type="entry name" value="Peptidase_M1"/>
</dbReference>
<evidence type="ECO:0000256" key="12">
    <source>
        <dbReference type="ARBA" id="ARBA00029811"/>
    </source>
</evidence>
<keyword evidence="11" id="KW-0482">Metalloprotease</keyword>
<comment type="similarity">
    <text evidence="3">Belongs to the peptidase M1 family.</text>
</comment>
<comment type="catalytic activity">
    <reaction evidence="1">
        <text>Release of an N-terminal amino acid, Xaa-|-Yaa- from a peptide, amide or arylamide. Xaa is preferably Ala, but may be most amino acids including Pro (slow action). When a terminal hydrophobic residue is followed by a prolyl residue, the two may be released as an intact Xaa-Pro dipeptide.</text>
        <dbReference type="EC" id="3.4.11.2"/>
    </reaction>
</comment>
<evidence type="ECO:0000256" key="13">
    <source>
        <dbReference type="ARBA" id="ARBA00031533"/>
    </source>
</evidence>
<dbReference type="PRINTS" id="PR00756">
    <property type="entry name" value="ALADIPTASE"/>
</dbReference>
<evidence type="ECO:0000256" key="5">
    <source>
        <dbReference type="ARBA" id="ARBA00015611"/>
    </source>
</evidence>
<name>A0ABU7P3A3_9ACTN</name>
<dbReference type="InterPro" id="IPR027268">
    <property type="entry name" value="Peptidase_M4/M1_CTD_sf"/>
</dbReference>
<evidence type="ECO:0000256" key="2">
    <source>
        <dbReference type="ARBA" id="ARBA00001947"/>
    </source>
</evidence>
<evidence type="ECO:0000256" key="6">
    <source>
        <dbReference type="ARBA" id="ARBA00022438"/>
    </source>
</evidence>
<evidence type="ECO:0000256" key="9">
    <source>
        <dbReference type="ARBA" id="ARBA00022801"/>
    </source>
</evidence>
<dbReference type="EC" id="3.4.11.2" evidence="4"/>
<dbReference type="PANTHER" id="PTHR11533">
    <property type="entry name" value="PROTEASE M1 ZINC METALLOPROTEASE"/>
    <property type="match status" value="1"/>
</dbReference>
<dbReference type="EMBL" id="JAZBJP010000185">
    <property type="protein sequence ID" value="MEE4425608.1"/>
    <property type="molecule type" value="Genomic_DNA"/>
</dbReference>
<dbReference type="Gene3D" id="1.10.390.10">
    <property type="entry name" value="Neutral Protease Domain 2"/>
    <property type="match status" value="1"/>
</dbReference>
<evidence type="ECO:0000256" key="11">
    <source>
        <dbReference type="ARBA" id="ARBA00023049"/>
    </source>
</evidence>
<evidence type="ECO:0000256" key="4">
    <source>
        <dbReference type="ARBA" id="ARBA00012564"/>
    </source>
</evidence>
<evidence type="ECO:0000259" key="14">
    <source>
        <dbReference type="Pfam" id="PF01433"/>
    </source>
</evidence>
<sequence length="145" mass="16770">EIPLGIFCRASLAEFMDADRLFTETKQGFGFYHKNFGTPYAFGKYDQLFVPEFNAGAMENAGAVTFLEDYVFRSKVTRASYERRAETVLHEMAHMWFGDLVTMQWWDDLWLNESFATFASVLCQAEATEYDTAWTTFANVEKSWA</sequence>
<reference evidence="15 16" key="1">
    <citation type="submission" date="2023-12" db="EMBL/GenBank/DDBJ databases">
        <title>30 novel species of actinomycetes from the DSMZ collection.</title>
        <authorList>
            <person name="Nouioui I."/>
        </authorList>
    </citation>
    <scope>NUCLEOTIDE SEQUENCE [LARGE SCALE GENOMIC DNA]</scope>
    <source>
        <strain evidence="15 16">DSM 41528</strain>
    </source>
</reference>
<evidence type="ECO:0000256" key="10">
    <source>
        <dbReference type="ARBA" id="ARBA00022833"/>
    </source>
</evidence>
<dbReference type="InterPro" id="IPR014782">
    <property type="entry name" value="Peptidase_M1_dom"/>
</dbReference>
<keyword evidence="9" id="KW-0378">Hydrolase</keyword>
<keyword evidence="16" id="KW-1185">Reference proteome</keyword>
<dbReference type="InterPro" id="IPR050344">
    <property type="entry name" value="Peptidase_M1_aminopeptidases"/>
</dbReference>
<evidence type="ECO:0000256" key="8">
    <source>
        <dbReference type="ARBA" id="ARBA00022723"/>
    </source>
</evidence>
<evidence type="ECO:0000256" key="7">
    <source>
        <dbReference type="ARBA" id="ARBA00022670"/>
    </source>
</evidence>
<proteinExistence type="inferred from homology"/>
<evidence type="ECO:0000256" key="1">
    <source>
        <dbReference type="ARBA" id="ARBA00000098"/>
    </source>
</evidence>
<dbReference type="SUPFAM" id="SSF55486">
    <property type="entry name" value="Metalloproteases ('zincins'), catalytic domain"/>
    <property type="match status" value="1"/>
</dbReference>